<keyword evidence="2" id="KW-0645">Protease</keyword>
<dbReference type="OMA" id="SYNKGPQ"/>
<comment type="caution">
    <text evidence="9">The sequence shown here is derived from an EMBL/GenBank/DDBJ whole genome shotgun (WGS) entry which is preliminary data.</text>
</comment>
<evidence type="ECO:0000256" key="6">
    <source>
        <dbReference type="ARBA" id="ARBA00023125"/>
    </source>
</evidence>
<evidence type="ECO:0000256" key="8">
    <source>
        <dbReference type="SAM" id="MobiDB-lite"/>
    </source>
</evidence>
<dbReference type="InParanoid" id="A0A1X2H6T9"/>
<dbReference type="SUPFAM" id="SSF143081">
    <property type="entry name" value="BB1717-like"/>
    <property type="match status" value="1"/>
</dbReference>
<accession>A0A1X2H6T9</accession>
<keyword evidence="7" id="KW-0456">Lyase</keyword>
<dbReference type="STRING" id="13706.A0A1X2H6T9"/>
<feature type="compositionally biased region" description="Basic and acidic residues" evidence="8">
    <location>
        <begin position="261"/>
        <end position="277"/>
    </location>
</feature>
<feature type="region of interest" description="Disordered" evidence="8">
    <location>
        <begin position="245"/>
        <end position="277"/>
    </location>
</feature>
<dbReference type="PANTHER" id="PTHR13604">
    <property type="entry name" value="DC12-RELATED"/>
    <property type="match status" value="1"/>
</dbReference>
<evidence type="ECO:0000256" key="2">
    <source>
        <dbReference type="ARBA" id="ARBA00022670"/>
    </source>
</evidence>
<evidence type="ECO:0008006" key="11">
    <source>
        <dbReference type="Google" id="ProtNLM"/>
    </source>
</evidence>
<keyword evidence="6" id="KW-0238">DNA-binding</keyword>
<dbReference type="AlphaFoldDB" id="A0A1X2H6T9"/>
<dbReference type="GO" id="GO:0003697">
    <property type="term" value="F:single-stranded DNA binding"/>
    <property type="evidence" value="ECO:0007669"/>
    <property type="project" value="InterPro"/>
</dbReference>
<keyword evidence="4" id="KW-0378">Hydrolase</keyword>
<keyword evidence="5" id="KW-0190">Covalent protein-DNA linkage</keyword>
<dbReference type="GO" id="GO:0006508">
    <property type="term" value="P:proteolysis"/>
    <property type="evidence" value="ECO:0007669"/>
    <property type="project" value="UniProtKB-KW"/>
</dbReference>
<protein>
    <recommendedName>
        <fullName evidence="11">DUF159-domain-containing protein</fullName>
    </recommendedName>
</protein>
<organism evidence="9 10">
    <name type="scientific">Syncephalastrum racemosum</name>
    <name type="common">Filamentous fungus</name>
    <dbReference type="NCBI Taxonomy" id="13706"/>
    <lineage>
        <taxon>Eukaryota</taxon>
        <taxon>Fungi</taxon>
        <taxon>Fungi incertae sedis</taxon>
        <taxon>Mucoromycota</taxon>
        <taxon>Mucoromycotina</taxon>
        <taxon>Mucoromycetes</taxon>
        <taxon>Mucorales</taxon>
        <taxon>Syncephalastraceae</taxon>
        <taxon>Syncephalastrum</taxon>
    </lineage>
</organism>
<evidence type="ECO:0000313" key="9">
    <source>
        <dbReference type="EMBL" id="ORY94161.1"/>
    </source>
</evidence>
<dbReference type="InterPro" id="IPR003738">
    <property type="entry name" value="SRAP"/>
</dbReference>
<keyword evidence="10" id="KW-1185">Reference proteome</keyword>
<dbReference type="GO" id="GO:0016829">
    <property type="term" value="F:lyase activity"/>
    <property type="evidence" value="ECO:0007669"/>
    <property type="project" value="UniProtKB-KW"/>
</dbReference>
<evidence type="ECO:0000256" key="7">
    <source>
        <dbReference type="ARBA" id="ARBA00023239"/>
    </source>
</evidence>
<dbReference type="GO" id="GO:0008233">
    <property type="term" value="F:peptidase activity"/>
    <property type="evidence" value="ECO:0007669"/>
    <property type="project" value="UniProtKB-KW"/>
</dbReference>
<name>A0A1X2H6T9_SYNRA</name>
<dbReference type="GO" id="GO:0106300">
    <property type="term" value="P:protein-DNA covalent cross-linking repair"/>
    <property type="evidence" value="ECO:0007669"/>
    <property type="project" value="InterPro"/>
</dbReference>
<sequence length="277" mass="31562">MCGRFACYHRVSDLQPILEESNLPTTGDWIDQDRFQPVYNVAPRRFVPVVRQMNGEYVLQSMKWGLIPAYAKSLPDNQPINARDDTLITGTSMFERAKNKGRCIVVADGFYEWKKLSNGKKIPYYTKRKDGKLMLFAGLYDTSHLEKDTTLYTCTIVTTSASSFFSFLHDRMPVILENGSDEITTWLSEGGWDMKKHAALLKPYEGKLDCYQVTDKVGPTGTNSPDFIVPVDKLKGSISNFFQKVEKKRPREEEEEVVAATKKEANVDTKKQKTEDT</sequence>
<reference evidence="9 10" key="1">
    <citation type="submission" date="2016-07" db="EMBL/GenBank/DDBJ databases">
        <title>Pervasive Adenine N6-methylation of Active Genes in Fungi.</title>
        <authorList>
            <consortium name="DOE Joint Genome Institute"/>
            <person name="Mondo S.J."/>
            <person name="Dannebaum R.O."/>
            <person name="Kuo R.C."/>
            <person name="Labutti K."/>
            <person name="Haridas S."/>
            <person name="Kuo A."/>
            <person name="Salamov A."/>
            <person name="Ahrendt S.R."/>
            <person name="Lipzen A."/>
            <person name="Sullivan W."/>
            <person name="Andreopoulos W.B."/>
            <person name="Clum A."/>
            <person name="Lindquist E."/>
            <person name="Daum C."/>
            <person name="Ramamoorthy G.K."/>
            <person name="Gryganskyi A."/>
            <person name="Culley D."/>
            <person name="Magnuson J.K."/>
            <person name="James T.Y."/>
            <person name="O'Malley M.A."/>
            <person name="Stajich J.E."/>
            <person name="Spatafora J.W."/>
            <person name="Visel A."/>
            <person name="Grigoriev I.V."/>
        </authorList>
    </citation>
    <scope>NUCLEOTIDE SEQUENCE [LARGE SCALE GENOMIC DNA]</scope>
    <source>
        <strain evidence="9 10">NRRL 2496</strain>
    </source>
</reference>
<dbReference type="Gene3D" id="3.90.1680.10">
    <property type="entry name" value="SOS response associated peptidase-like"/>
    <property type="match status" value="1"/>
</dbReference>
<comment type="similarity">
    <text evidence="1">Belongs to the SOS response-associated peptidase family.</text>
</comment>
<evidence type="ECO:0000256" key="5">
    <source>
        <dbReference type="ARBA" id="ARBA00023124"/>
    </source>
</evidence>
<evidence type="ECO:0000256" key="3">
    <source>
        <dbReference type="ARBA" id="ARBA00022763"/>
    </source>
</evidence>
<keyword evidence="3" id="KW-0227">DNA damage</keyword>
<evidence type="ECO:0000256" key="1">
    <source>
        <dbReference type="ARBA" id="ARBA00008136"/>
    </source>
</evidence>
<dbReference type="Pfam" id="PF02586">
    <property type="entry name" value="SRAP"/>
    <property type="match status" value="1"/>
</dbReference>
<gene>
    <name evidence="9" type="ORF">BCR43DRAFT_495974</name>
</gene>
<dbReference type="Proteomes" id="UP000242180">
    <property type="component" value="Unassembled WGS sequence"/>
</dbReference>
<dbReference type="PANTHER" id="PTHR13604:SF0">
    <property type="entry name" value="ABASIC SITE PROCESSING PROTEIN HMCES"/>
    <property type="match status" value="1"/>
</dbReference>
<evidence type="ECO:0000256" key="4">
    <source>
        <dbReference type="ARBA" id="ARBA00022801"/>
    </source>
</evidence>
<proteinExistence type="inferred from homology"/>
<evidence type="ECO:0000313" key="10">
    <source>
        <dbReference type="Proteomes" id="UP000242180"/>
    </source>
</evidence>
<dbReference type="OrthoDB" id="2111841at2759"/>
<dbReference type="InterPro" id="IPR036590">
    <property type="entry name" value="SRAP-like"/>
</dbReference>
<dbReference type="EMBL" id="MCGN01000008">
    <property type="protein sequence ID" value="ORY94161.1"/>
    <property type="molecule type" value="Genomic_DNA"/>
</dbReference>